<dbReference type="CDD" id="cd09870">
    <property type="entry name" value="PIN_YEN1"/>
    <property type="match status" value="1"/>
</dbReference>
<comment type="caution">
    <text evidence="3">The sequence shown here is derived from an EMBL/GenBank/DDBJ whole genome shotgun (WGS) entry which is preliminary data.</text>
</comment>
<dbReference type="PANTHER" id="PTHR11081:SF59">
    <property type="entry name" value="FI23547P1"/>
    <property type="match status" value="1"/>
</dbReference>
<feature type="compositionally biased region" description="Polar residues" evidence="1">
    <location>
        <begin position="506"/>
        <end position="517"/>
    </location>
</feature>
<reference evidence="3" key="2">
    <citation type="journal article" date="2023" name="Proc. Natl. Acad. Sci. U.S.A.">
        <title>A global phylogenomic analysis of the shiitake genus Lentinula.</title>
        <authorList>
            <person name="Sierra-Patev S."/>
            <person name="Min B."/>
            <person name="Naranjo-Ortiz M."/>
            <person name="Looney B."/>
            <person name="Konkel Z."/>
            <person name="Slot J.C."/>
            <person name="Sakamoto Y."/>
            <person name="Steenwyk J.L."/>
            <person name="Rokas A."/>
            <person name="Carro J."/>
            <person name="Camarero S."/>
            <person name="Ferreira P."/>
            <person name="Molpeceres G."/>
            <person name="Ruiz-Duenas F.J."/>
            <person name="Serrano A."/>
            <person name="Henrissat B."/>
            <person name="Drula E."/>
            <person name="Hughes K.W."/>
            <person name="Mata J.L."/>
            <person name="Ishikawa N.K."/>
            <person name="Vargas-Isla R."/>
            <person name="Ushijima S."/>
            <person name="Smith C.A."/>
            <person name="Donoghue J."/>
            <person name="Ahrendt S."/>
            <person name="Andreopoulos W."/>
            <person name="He G."/>
            <person name="LaButti K."/>
            <person name="Lipzen A."/>
            <person name="Ng V."/>
            <person name="Riley R."/>
            <person name="Sandor L."/>
            <person name="Barry K."/>
            <person name="Martinez A.T."/>
            <person name="Xiao Y."/>
            <person name="Gibbons J.G."/>
            <person name="Terashima K."/>
            <person name="Grigoriev I.V."/>
            <person name="Hibbett D."/>
        </authorList>
    </citation>
    <scope>NUCLEOTIDE SEQUENCE</scope>
    <source>
        <strain evidence="3">Sp2 HRB7682 ss15</strain>
    </source>
</reference>
<proteinExistence type="predicted"/>
<dbReference type="AlphaFoldDB" id="A0A9W9A9W7"/>
<organism evidence="3 4">
    <name type="scientific">Lentinula lateritia</name>
    <dbReference type="NCBI Taxonomy" id="40482"/>
    <lineage>
        <taxon>Eukaryota</taxon>
        <taxon>Fungi</taxon>
        <taxon>Dikarya</taxon>
        <taxon>Basidiomycota</taxon>
        <taxon>Agaricomycotina</taxon>
        <taxon>Agaricomycetes</taxon>
        <taxon>Agaricomycetidae</taxon>
        <taxon>Agaricales</taxon>
        <taxon>Marasmiineae</taxon>
        <taxon>Omphalotaceae</taxon>
        <taxon>Lentinula</taxon>
    </lineage>
</organism>
<name>A0A9W9A9W7_9AGAR</name>
<dbReference type="SUPFAM" id="SSF47807">
    <property type="entry name" value="5' to 3' exonuclease, C-terminal subdomain"/>
    <property type="match status" value="1"/>
</dbReference>
<sequence>MGIQNLWPLVDEAGFTCKLKNFVMEHGFIKDHHRSRTVIIGVDISSFLDGFRASDRGSHANRRLHASDSTLTQFFKLLCGLSKAGAHCIFVYDGDGRPLIKRGIRVVARESDYYTHSRKLIKYFGYYSHTVNVSIQSTQIMLTSQTQAPGEAEAELSDMYKRGIIDIVLSKDSNVFPLGVGSIMKLIVPKEPRNLWGDLDARVYHAESTGYSQGGFILIALLLQNDFGSGVDGIGHQTARGLAQSGFGDDLLNAYQLFLNSPQQLSEAFRKLNSDMAYEIQYNEQGKMGLCSPFRADILRDSQFPTLEDVNVMNAFLKPLTSSSPGLNPAPVSLNLPTLPDVTGISEFCAEHFAWSPMLALKRFHTHLWPGIVIRMLSSKYIGYNTQKAEFLVPRLQSQPETNSMGNYYIPTLSTTVMNHKALNLQAKHVDESIPITFDTAFFVQLTGLPPSTVQCTRRVDVPVPMLAVATNQTGKVDHLSELLGSCPNSDISVRIQHRNDLGLSNEASSSSQVSISTRKHKHTPAFVTDESSKYSQSGIKYLGVIELSDSEDDELDDLVCT</sequence>
<evidence type="ECO:0000313" key="3">
    <source>
        <dbReference type="EMBL" id="KAJ4477867.1"/>
    </source>
</evidence>
<dbReference type="PRINTS" id="PR00853">
    <property type="entry name" value="XPGRADSUPER"/>
</dbReference>
<dbReference type="GO" id="GO:0006281">
    <property type="term" value="P:DNA repair"/>
    <property type="evidence" value="ECO:0007669"/>
    <property type="project" value="UniProtKB-ARBA"/>
</dbReference>
<gene>
    <name evidence="3" type="ORF">C8J55DRAFT_561441</name>
</gene>
<dbReference type="InterPro" id="IPR006086">
    <property type="entry name" value="XPG-I_dom"/>
</dbReference>
<dbReference type="Pfam" id="PF00867">
    <property type="entry name" value="XPG_I"/>
    <property type="match status" value="1"/>
</dbReference>
<dbReference type="Gene3D" id="3.40.50.1010">
    <property type="entry name" value="5'-nuclease"/>
    <property type="match status" value="1"/>
</dbReference>
<dbReference type="EMBL" id="JANVFS010000018">
    <property type="protein sequence ID" value="KAJ4477867.1"/>
    <property type="molecule type" value="Genomic_DNA"/>
</dbReference>
<dbReference type="GO" id="GO:0017108">
    <property type="term" value="F:5'-flap endonuclease activity"/>
    <property type="evidence" value="ECO:0007669"/>
    <property type="project" value="TreeGrafter"/>
</dbReference>
<accession>A0A9W9A9W7</accession>
<protein>
    <submittedName>
        <fullName evidence="3">PIN domain-like protein</fullName>
    </submittedName>
</protein>
<feature type="domain" description="XPG-I" evidence="2">
    <location>
        <begin position="146"/>
        <end position="226"/>
    </location>
</feature>
<evidence type="ECO:0000259" key="2">
    <source>
        <dbReference type="Pfam" id="PF00867"/>
    </source>
</evidence>
<dbReference type="SUPFAM" id="SSF88723">
    <property type="entry name" value="PIN domain-like"/>
    <property type="match status" value="1"/>
</dbReference>
<reference evidence="3" key="1">
    <citation type="submission" date="2022-08" db="EMBL/GenBank/DDBJ databases">
        <authorList>
            <consortium name="DOE Joint Genome Institute"/>
            <person name="Min B."/>
            <person name="Riley R."/>
            <person name="Sierra-Patev S."/>
            <person name="Naranjo-Ortiz M."/>
            <person name="Looney B."/>
            <person name="Konkel Z."/>
            <person name="Slot J.C."/>
            <person name="Sakamoto Y."/>
            <person name="Steenwyk J.L."/>
            <person name="Rokas A."/>
            <person name="Carro J."/>
            <person name="Camarero S."/>
            <person name="Ferreira P."/>
            <person name="Molpeceres G."/>
            <person name="Ruiz-Duenas F.J."/>
            <person name="Serrano A."/>
            <person name="Henrissat B."/>
            <person name="Drula E."/>
            <person name="Hughes K.W."/>
            <person name="Mata J.L."/>
            <person name="Ishikawa N.K."/>
            <person name="Vargas-Isla R."/>
            <person name="Ushijima S."/>
            <person name="Smith C.A."/>
            <person name="Ahrendt S."/>
            <person name="Andreopoulos W."/>
            <person name="He G."/>
            <person name="Labutti K."/>
            <person name="Lipzen A."/>
            <person name="Ng V."/>
            <person name="Sandor L."/>
            <person name="Barry K."/>
            <person name="Martinez A.T."/>
            <person name="Xiao Y."/>
            <person name="Gibbons J.G."/>
            <person name="Terashima K."/>
            <person name="Hibbett D.S."/>
            <person name="Grigoriev I.V."/>
        </authorList>
    </citation>
    <scope>NUCLEOTIDE SEQUENCE</scope>
    <source>
        <strain evidence="3">Sp2 HRB7682 ss15</strain>
    </source>
</reference>
<dbReference type="Proteomes" id="UP001150238">
    <property type="component" value="Unassembled WGS sequence"/>
</dbReference>
<dbReference type="InterPro" id="IPR006084">
    <property type="entry name" value="XPG/Rad2"/>
</dbReference>
<dbReference type="InterPro" id="IPR036279">
    <property type="entry name" value="5-3_exonuclease_C_sf"/>
</dbReference>
<evidence type="ECO:0000313" key="4">
    <source>
        <dbReference type="Proteomes" id="UP001150238"/>
    </source>
</evidence>
<evidence type="ECO:0000256" key="1">
    <source>
        <dbReference type="SAM" id="MobiDB-lite"/>
    </source>
</evidence>
<dbReference type="PANTHER" id="PTHR11081">
    <property type="entry name" value="FLAP ENDONUCLEASE FAMILY MEMBER"/>
    <property type="match status" value="1"/>
</dbReference>
<feature type="region of interest" description="Disordered" evidence="1">
    <location>
        <begin position="504"/>
        <end position="530"/>
    </location>
</feature>
<dbReference type="InterPro" id="IPR029060">
    <property type="entry name" value="PIN-like_dom_sf"/>
</dbReference>